<dbReference type="AlphaFoldDB" id="A0A8J4PUH5"/>
<feature type="active site" description="Proton acceptor" evidence="7">
    <location>
        <position position="281"/>
    </location>
</feature>
<reference evidence="9" key="1">
    <citation type="submission" date="2020-01" db="EMBL/GenBank/DDBJ databases">
        <title>Development of genomics and gene disruption for Polysphondylium violaceum indicates a role for the polyketide synthase stlB in stalk morphogenesis.</title>
        <authorList>
            <person name="Narita B."/>
            <person name="Kawabe Y."/>
            <person name="Kin K."/>
            <person name="Saito T."/>
            <person name="Gibbs R."/>
            <person name="Kuspa A."/>
            <person name="Muzny D."/>
            <person name="Queller D."/>
            <person name="Richards S."/>
            <person name="Strassman J."/>
            <person name="Sucgang R."/>
            <person name="Worley K."/>
            <person name="Schaap P."/>
        </authorList>
    </citation>
    <scope>NUCLEOTIDE SEQUENCE</scope>
    <source>
        <strain evidence="9">QSvi11</strain>
    </source>
</reference>
<dbReference type="Gene3D" id="3.40.50.1220">
    <property type="entry name" value="TPP-binding domain"/>
    <property type="match status" value="1"/>
</dbReference>
<evidence type="ECO:0000256" key="4">
    <source>
        <dbReference type="ARBA" id="ARBA00022723"/>
    </source>
</evidence>
<dbReference type="Pfam" id="PF02146">
    <property type="entry name" value="SIR2"/>
    <property type="match status" value="1"/>
</dbReference>
<dbReference type="Proteomes" id="UP000695562">
    <property type="component" value="Unassembled WGS sequence"/>
</dbReference>
<feature type="domain" description="Deacetylase sirtuin-type" evidence="8">
    <location>
        <begin position="151"/>
        <end position="439"/>
    </location>
</feature>
<dbReference type="GO" id="GO:0005634">
    <property type="term" value="C:nucleus"/>
    <property type="evidence" value="ECO:0007669"/>
    <property type="project" value="TreeGrafter"/>
</dbReference>
<dbReference type="OrthoDB" id="420264at2759"/>
<gene>
    <name evidence="9" type="ORF">CYY_005784</name>
</gene>
<dbReference type="Gene3D" id="3.30.1600.10">
    <property type="entry name" value="SIR2/SIRT2 'Small Domain"/>
    <property type="match status" value="1"/>
</dbReference>
<keyword evidence="10" id="KW-1185">Reference proteome</keyword>
<dbReference type="GO" id="GO:0070403">
    <property type="term" value="F:NAD+ binding"/>
    <property type="evidence" value="ECO:0007669"/>
    <property type="project" value="InterPro"/>
</dbReference>
<accession>A0A8J4PUH5</accession>
<feature type="binding site" evidence="7">
    <location>
        <position position="289"/>
    </location>
    <ligand>
        <name>Zn(2+)</name>
        <dbReference type="ChEBI" id="CHEBI:29105"/>
    </ligand>
</feature>
<protein>
    <recommendedName>
        <fullName evidence="8">Deacetylase sirtuin-type domain-containing protein</fullName>
    </recommendedName>
</protein>
<evidence type="ECO:0000256" key="3">
    <source>
        <dbReference type="ARBA" id="ARBA00022679"/>
    </source>
</evidence>
<dbReference type="PANTHER" id="PTHR11085:SF6">
    <property type="entry name" value="NAD-DEPENDENT PROTEIN DEACETYLASE SIRTUIN-2"/>
    <property type="match status" value="1"/>
</dbReference>
<dbReference type="InterPro" id="IPR029035">
    <property type="entry name" value="DHS-like_NAD/FAD-binding_dom"/>
</dbReference>
<evidence type="ECO:0000256" key="1">
    <source>
        <dbReference type="ARBA" id="ARBA00001947"/>
    </source>
</evidence>
<evidence type="ECO:0000256" key="7">
    <source>
        <dbReference type="PROSITE-ProRule" id="PRU00236"/>
    </source>
</evidence>
<dbReference type="InterPro" id="IPR026591">
    <property type="entry name" value="Sirtuin_cat_small_dom_sf"/>
</dbReference>
<dbReference type="SUPFAM" id="SSF52467">
    <property type="entry name" value="DHS-like NAD/FAD-binding domain"/>
    <property type="match status" value="1"/>
</dbReference>
<name>A0A8J4PUH5_9MYCE</name>
<keyword evidence="5 7" id="KW-0862">Zinc</keyword>
<proteinExistence type="inferred from homology"/>
<evidence type="ECO:0000256" key="2">
    <source>
        <dbReference type="ARBA" id="ARBA00006988"/>
    </source>
</evidence>
<dbReference type="InterPro" id="IPR050134">
    <property type="entry name" value="NAD-dep_sirtuin_deacylases"/>
</dbReference>
<dbReference type="InterPro" id="IPR026590">
    <property type="entry name" value="Ssirtuin_cat_dom"/>
</dbReference>
<evidence type="ECO:0000256" key="5">
    <source>
        <dbReference type="ARBA" id="ARBA00022833"/>
    </source>
</evidence>
<feature type="binding site" evidence="7">
    <location>
        <position position="318"/>
    </location>
    <ligand>
        <name>Zn(2+)</name>
        <dbReference type="ChEBI" id="CHEBI:29105"/>
    </ligand>
</feature>
<dbReference type="EMBL" id="AJWJ01000240">
    <property type="protein sequence ID" value="KAF2072889.1"/>
    <property type="molecule type" value="Genomic_DNA"/>
</dbReference>
<organism evidence="9 10">
    <name type="scientific">Polysphondylium violaceum</name>
    <dbReference type="NCBI Taxonomy" id="133409"/>
    <lineage>
        <taxon>Eukaryota</taxon>
        <taxon>Amoebozoa</taxon>
        <taxon>Evosea</taxon>
        <taxon>Eumycetozoa</taxon>
        <taxon>Dictyostelia</taxon>
        <taxon>Dictyosteliales</taxon>
        <taxon>Dictyosteliaceae</taxon>
        <taxon>Polysphondylium</taxon>
    </lineage>
</organism>
<dbReference type="PROSITE" id="PS50305">
    <property type="entry name" value="SIRTUIN"/>
    <property type="match status" value="1"/>
</dbReference>
<evidence type="ECO:0000313" key="9">
    <source>
        <dbReference type="EMBL" id="KAF2072889.1"/>
    </source>
</evidence>
<dbReference type="PANTHER" id="PTHR11085">
    <property type="entry name" value="NAD-DEPENDENT PROTEIN DEACYLASE SIRTUIN-5, MITOCHONDRIAL-RELATED"/>
    <property type="match status" value="1"/>
</dbReference>
<dbReference type="GO" id="GO:0046872">
    <property type="term" value="F:metal ion binding"/>
    <property type="evidence" value="ECO:0007669"/>
    <property type="project" value="UniProtKB-KW"/>
</dbReference>
<comment type="caution">
    <text evidence="9">The sequence shown here is derived from an EMBL/GenBank/DDBJ whole genome shotgun (WGS) entry which is preliminary data.</text>
</comment>
<evidence type="ECO:0000256" key="6">
    <source>
        <dbReference type="ARBA" id="ARBA00023027"/>
    </source>
</evidence>
<evidence type="ECO:0000313" key="10">
    <source>
        <dbReference type="Proteomes" id="UP000695562"/>
    </source>
</evidence>
<sequence>MSLLNNSNNNSSNDHHDNNKIAEFCECVHDHINYNSVNITLYDNAKITLVNCELCELNNKKQQSWDDSVLCLCGCMLCVEHIEKHCKDENHSIVAYFNRVNDRFHCFKCSKTVQIFTKEIVDLNDLIDAFEMFYNTSLTPPVVARPLKERVVLDEVNVDGIVKYIQSRQCKNIVVLTGAGISVAAGIPDFRSPKTGLYNNIKQFNLPYPEAIFDIDYIKVHPEPFYVLAKGIFPGAFRPTPVHHFIKLLSDKDLLLRNYTQNIDTLERIAGVPESKLVEAHGAFTSAYCIACKHRYDIGLIKAHLDTDSIPYCVTDPCRGRSHLILPDIVFYGDPLPPIFNSSLLRDFPHQCDLLIVIGTSLKVNPIASMINFPQHIPRLLINNQQAGVVSPQTNNTTAEDIFITNGFKFNQPNNQYDVHMGGDCQDAIINLCEKLNWSNDLNKLMKR</sequence>
<dbReference type="InterPro" id="IPR003000">
    <property type="entry name" value="Sirtuin"/>
</dbReference>
<evidence type="ECO:0000259" key="8">
    <source>
        <dbReference type="PROSITE" id="PS50305"/>
    </source>
</evidence>
<keyword evidence="6" id="KW-0520">NAD</keyword>
<keyword evidence="4 7" id="KW-0479">Metal-binding</keyword>
<comment type="cofactor">
    <cofactor evidence="1">
        <name>Zn(2+)</name>
        <dbReference type="ChEBI" id="CHEBI:29105"/>
    </cofactor>
</comment>
<dbReference type="GO" id="GO:0017136">
    <property type="term" value="F:histone deacetylase activity, NAD-dependent"/>
    <property type="evidence" value="ECO:0007669"/>
    <property type="project" value="TreeGrafter"/>
</dbReference>
<comment type="similarity">
    <text evidence="2">Belongs to the sirtuin family.</text>
</comment>
<keyword evidence="3" id="KW-0808">Transferase</keyword>
<feature type="binding site" evidence="7">
    <location>
        <position position="292"/>
    </location>
    <ligand>
        <name>Zn(2+)</name>
        <dbReference type="ChEBI" id="CHEBI:29105"/>
    </ligand>
</feature>